<dbReference type="PANTHER" id="PTHR12549">
    <property type="entry name" value="JMJC DOMAIN-CONTAINING HISTONE DEMETHYLATION PROTEIN"/>
    <property type="match status" value="1"/>
</dbReference>
<dbReference type="PANTHER" id="PTHR12549:SF11">
    <property type="entry name" value="LYSINE-SPECIFIC DEMETHYLASE JMJ25"/>
    <property type="match status" value="1"/>
</dbReference>
<dbReference type="InterPro" id="IPR003347">
    <property type="entry name" value="JmjC_dom"/>
</dbReference>
<evidence type="ECO:0000259" key="5">
    <source>
        <dbReference type="PROSITE" id="PS51184"/>
    </source>
</evidence>
<dbReference type="EMBL" id="JAYWIO010000001">
    <property type="protein sequence ID" value="KAK7290304.1"/>
    <property type="molecule type" value="Genomic_DNA"/>
</dbReference>
<dbReference type="AlphaFoldDB" id="A0AAN9J3P5"/>
<evidence type="ECO:0000256" key="2">
    <source>
        <dbReference type="ARBA" id="ARBA00006801"/>
    </source>
</evidence>
<reference evidence="6 7" key="1">
    <citation type="submission" date="2024-01" db="EMBL/GenBank/DDBJ databases">
        <title>The genomes of 5 underutilized Papilionoideae crops provide insights into root nodulation and disease resistanc.</title>
        <authorList>
            <person name="Yuan L."/>
        </authorList>
    </citation>
    <scope>NUCLEOTIDE SEQUENCE [LARGE SCALE GENOMIC DNA]</scope>
    <source>
        <strain evidence="6">ZHUSHIDOU_FW_LH</strain>
        <tissue evidence="6">Leaf</tissue>
    </source>
</reference>
<evidence type="ECO:0000256" key="3">
    <source>
        <dbReference type="ARBA" id="ARBA00022723"/>
    </source>
</evidence>
<gene>
    <name evidence="6" type="ORF">RIF29_04620</name>
</gene>
<keyword evidence="3" id="KW-0479">Metal-binding</keyword>
<dbReference type="GO" id="GO:0006357">
    <property type="term" value="P:regulation of transcription by RNA polymerase II"/>
    <property type="evidence" value="ECO:0007669"/>
    <property type="project" value="TreeGrafter"/>
</dbReference>
<dbReference type="GO" id="GO:0031490">
    <property type="term" value="F:chromatin DNA binding"/>
    <property type="evidence" value="ECO:0007669"/>
    <property type="project" value="TreeGrafter"/>
</dbReference>
<dbReference type="Pfam" id="PF02373">
    <property type="entry name" value="JmjC"/>
    <property type="match status" value="1"/>
</dbReference>
<keyword evidence="7" id="KW-1185">Reference proteome</keyword>
<accession>A0AAN9J3P5</accession>
<protein>
    <recommendedName>
        <fullName evidence="5">JmjC domain-containing protein</fullName>
    </recommendedName>
</protein>
<evidence type="ECO:0000256" key="4">
    <source>
        <dbReference type="ARBA" id="ARBA00023242"/>
    </source>
</evidence>
<evidence type="ECO:0000313" key="7">
    <source>
        <dbReference type="Proteomes" id="UP001372338"/>
    </source>
</evidence>
<dbReference type="SMART" id="SM00558">
    <property type="entry name" value="JmjC"/>
    <property type="match status" value="1"/>
</dbReference>
<comment type="subcellular location">
    <subcellularLocation>
        <location evidence="1">Nucleus</location>
    </subcellularLocation>
</comment>
<comment type="similarity">
    <text evidence="2">Belongs to the JARID1 histone demethylase family.</text>
</comment>
<dbReference type="CDD" id="cd02208">
    <property type="entry name" value="cupin_RmlC-like"/>
    <property type="match status" value="1"/>
</dbReference>
<dbReference type="SUPFAM" id="SSF51197">
    <property type="entry name" value="Clavaminate synthase-like"/>
    <property type="match status" value="1"/>
</dbReference>
<dbReference type="FunFam" id="2.60.120.650:FF:000033">
    <property type="entry name" value="Transcription factor jumonji (JmjC) domain-containing protein"/>
    <property type="match status" value="1"/>
</dbReference>
<dbReference type="InterPro" id="IPR045109">
    <property type="entry name" value="LSDs-like"/>
</dbReference>
<dbReference type="GO" id="GO:0000785">
    <property type="term" value="C:chromatin"/>
    <property type="evidence" value="ECO:0007669"/>
    <property type="project" value="TreeGrafter"/>
</dbReference>
<organism evidence="6 7">
    <name type="scientific">Crotalaria pallida</name>
    <name type="common">Smooth rattlebox</name>
    <name type="synonym">Crotalaria striata</name>
    <dbReference type="NCBI Taxonomy" id="3830"/>
    <lineage>
        <taxon>Eukaryota</taxon>
        <taxon>Viridiplantae</taxon>
        <taxon>Streptophyta</taxon>
        <taxon>Embryophyta</taxon>
        <taxon>Tracheophyta</taxon>
        <taxon>Spermatophyta</taxon>
        <taxon>Magnoliopsida</taxon>
        <taxon>eudicotyledons</taxon>
        <taxon>Gunneridae</taxon>
        <taxon>Pentapetalae</taxon>
        <taxon>rosids</taxon>
        <taxon>fabids</taxon>
        <taxon>Fabales</taxon>
        <taxon>Fabaceae</taxon>
        <taxon>Papilionoideae</taxon>
        <taxon>50 kb inversion clade</taxon>
        <taxon>genistoids sensu lato</taxon>
        <taxon>core genistoids</taxon>
        <taxon>Crotalarieae</taxon>
        <taxon>Crotalaria</taxon>
    </lineage>
</organism>
<comment type="caution">
    <text evidence="6">The sequence shown here is derived from an EMBL/GenBank/DDBJ whole genome shotgun (WGS) entry which is preliminary data.</text>
</comment>
<dbReference type="Gene3D" id="2.60.120.650">
    <property type="entry name" value="Cupin"/>
    <property type="match status" value="1"/>
</dbReference>
<dbReference type="GO" id="GO:0003712">
    <property type="term" value="F:transcription coregulator activity"/>
    <property type="evidence" value="ECO:0007669"/>
    <property type="project" value="TreeGrafter"/>
</dbReference>
<dbReference type="PROSITE" id="PS51184">
    <property type="entry name" value="JMJC"/>
    <property type="match status" value="1"/>
</dbReference>
<sequence>MAKKKEDVSLEPELLNVNILMHTEEVTFDSKYLTMIKKLKQKYAAEDRRELLGGLHEDNGILEKNDEVVASDGEPNPCTPEFQIGKNDQMEENVGNKEKADTVFSNVCTSKNVVQQQDAGCVSQHVKSENEHDGQELAKRGAVWDIFRRQDVPKLKEYLMKHFREFRHLHCSQVEKVFHPIHDQVFYLTSHHKRELKEGFGVEPWTFVQNLGEAVFIPAGCPHQVRNLKSCLKVALDFVSPENIQECIRLTEEFRTLPPIHISKEDKLGVCTLVSCTVQLLSGLSGLSCFCDLMNPFFVVAILVVKKMCVEALSSAVEGLEELKGLSE</sequence>
<dbReference type="Proteomes" id="UP001372338">
    <property type="component" value="Unassembled WGS sequence"/>
</dbReference>
<dbReference type="GO" id="GO:0046872">
    <property type="term" value="F:metal ion binding"/>
    <property type="evidence" value="ECO:0007669"/>
    <property type="project" value="UniProtKB-KW"/>
</dbReference>
<evidence type="ECO:0000256" key="1">
    <source>
        <dbReference type="ARBA" id="ARBA00004123"/>
    </source>
</evidence>
<evidence type="ECO:0000313" key="6">
    <source>
        <dbReference type="EMBL" id="KAK7290304.1"/>
    </source>
</evidence>
<dbReference type="GO" id="GO:0000118">
    <property type="term" value="C:histone deacetylase complex"/>
    <property type="evidence" value="ECO:0007669"/>
    <property type="project" value="TreeGrafter"/>
</dbReference>
<feature type="domain" description="JmjC" evidence="5">
    <location>
        <begin position="1"/>
        <end position="255"/>
    </location>
</feature>
<keyword evidence="4" id="KW-0539">Nucleus</keyword>
<name>A0AAN9J3P5_CROPI</name>
<proteinExistence type="inferred from homology"/>
<dbReference type="GO" id="GO:0032454">
    <property type="term" value="F:histone H3K9 demethylase activity"/>
    <property type="evidence" value="ECO:0007669"/>
    <property type="project" value="InterPro"/>
</dbReference>